<protein>
    <submittedName>
        <fullName evidence="2">Iev morphogenesis</fullName>
    </submittedName>
</protein>
<dbReference type="EMBL" id="KU980965">
    <property type="protein sequence ID" value="ANS71114.1"/>
    <property type="molecule type" value="Genomic_DNA"/>
</dbReference>
<evidence type="ECO:0000256" key="1">
    <source>
        <dbReference type="SAM" id="Phobius"/>
    </source>
</evidence>
<evidence type="ECO:0000313" key="3">
    <source>
        <dbReference type="Proteomes" id="UP000203626"/>
    </source>
</evidence>
<proteinExistence type="predicted"/>
<dbReference type="Pfam" id="PF04497">
    <property type="entry name" value="Pox_E2-like"/>
    <property type="match status" value="1"/>
</dbReference>
<dbReference type="PIRSF" id="PIRSF015692">
    <property type="entry name" value="VAC_E2L"/>
    <property type="match status" value="1"/>
</dbReference>
<dbReference type="KEGG" id="vg:28340357"/>
<reference evidence="2 3" key="1">
    <citation type="journal article" date="2016" name="J. Gen. Virol.">
        <title>Genomic characterization of a novel poxvirus from a flying fox: evidence for a new genus?</title>
        <authorList>
            <person name="O'Dea M.A."/>
            <person name="Tu S.L."/>
            <person name="Pang S."/>
            <person name="De Ridder T."/>
            <person name="Jackson B."/>
            <person name="Upton C."/>
        </authorList>
    </citation>
    <scope>NUCLEOTIDE SEQUENCE [LARGE SCALE GENOMIC DNA]</scope>
    <source>
        <strain evidence="2 3">Australia</strain>
    </source>
</reference>
<feature type="transmembrane region" description="Helical" evidence="1">
    <location>
        <begin position="637"/>
        <end position="659"/>
    </location>
</feature>
<keyword evidence="1" id="KW-0812">Transmembrane</keyword>
<dbReference type="GeneID" id="28340357"/>
<organism evidence="2 3">
    <name type="scientific">Pteropox virus</name>
    <dbReference type="NCBI Taxonomy" id="1873698"/>
    <lineage>
        <taxon>Viruses</taxon>
        <taxon>Varidnaviria</taxon>
        <taxon>Bamfordvirae</taxon>
        <taxon>Nucleocytoviricota</taxon>
        <taxon>Pokkesviricetes</taxon>
        <taxon>Chitovirales</taxon>
        <taxon>Poxviridae</taxon>
        <taxon>Chordopoxvirinae</taxon>
        <taxon>Pteropopoxvirus</taxon>
        <taxon>Pteropopoxvirus pteropox</taxon>
    </lineage>
</organism>
<evidence type="ECO:0000313" key="2">
    <source>
        <dbReference type="EMBL" id="ANS71114.1"/>
    </source>
</evidence>
<gene>
    <name evidence="2" type="primary">PTPV-Aus-030</name>
</gene>
<dbReference type="InterPro" id="IPR007585">
    <property type="entry name" value="Poxvirus_E2"/>
</dbReference>
<dbReference type="RefSeq" id="YP_009268745.1">
    <property type="nucleotide sequence ID" value="NC_030656.1"/>
</dbReference>
<keyword evidence="1" id="KW-0472">Membrane</keyword>
<keyword evidence="1" id="KW-1133">Transmembrane helix</keyword>
<keyword evidence="3" id="KW-1185">Reference proteome</keyword>
<dbReference type="InterPro" id="IPR021155">
    <property type="entry name" value="Poxvirus_E2/O1"/>
</dbReference>
<name>A0A1B1MRA7_9POXV</name>
<dbReference type="Proteomes" id="UP000203626">
    <property type="component" value="Segment"/>
</dbReference>
<dbReference type="OrthoDB" id="1433at10239"/>
<accession>A0A1B1MRA7</accession>
<sequence length="739" mass="84559">MLNIAAIKRDVAEAKCQNVKLSCVFRNLKSNEIDEFIKKGFHPSKLSRKNYSSVVQNTPLKLYLFKPQHVNPLDLLMVLQYQTNPTIYANHIQYHQSYILQHGSFELVSRCVPHMILTDNDVRYISEKYPEQSDILLATVSYKSIRRLSYLFTEEIARDMILNDDIIADALYEHQLFSEEFLWDMHFSYGIVPANKGIDSVSPKDLKTILAGVTTPKSAINLISVLPKSILMSTPIKTYILSCIVDGEKLEHYISYAKEFLKDHVQDVGIYVNIIFPENGIDLNSYPNELSRIQLSNVCKFIDCYTVSIDFIINVLIEKEYYDLLGLIIEKIDTSVMDETLCVNIVKHSINPIKVRHIPVHSLAVATECAKKKYVDLVDFLDCLDLTTLLSVAEQTLFTTYAFETNWLNDNFELLALYVHQYGFCAYRMKKLLFEYPLQSDTVNLLLNLMFIGSKESLFSDKVINSLEYFMCSTELGNFKPLTLKTVNVTISLYDNQANHETYPSVYSNDLKNALQTIIIPNLQSLLFRDVSTVKMAKGICLQYYLDVNWLTDEERLCKQISDIATFATYGLFYIPDCAPNWVPASQLAKCEPMEQPTVLKGDIDALVLNKLTKFINLGMETTKQYKLLEPMSNDQAALNSLLVTIVSYLVIGSVRYVGVNNIQRFVTKIISQYCEVLKSDESVYESVTEVVQELTELKKSIRHISDVIDIKLKKIVNTVELGATLVRVFYNNHNNKFT</sequence>